<evidence type="ECO:0000313" key="8">
    <source>
        <dbReference type="Proteomes" id="UP000614601"/>
    </source>
</evidence>
<keyword evidence="2" id="KW-1015">Disulfide bond</keyword>
<dbReference type="PROSITE" id="PS50835">
    <property type="entry name" value="IG_LIKE"/>
    <property type="match status" value="3"/>
</dbReference>
<dbReference type="PROSITE" id="PS50853">
    <property type="entry name" value="FN3"/>
    <property type="match status" value="1"/>
</dbReference>
<keyword evidence="4" id="KW-1133">Transmembrane helix</keyword>
<dbReference type="Proteomes" id="UP000783686">
    <property type="component" value="Unassembled WGS sequence"/>
</dbReference>
<dbReference type="InterPro" id="IPR003598">
    <property type="entry name" value="Ig_sub2"/>
</dbReference>
<dbReference type="InterPro" id="IPR036116">
    <property type="entry name" value="FN3_sf"/>
</dbReference>
<dbReference type="SUPFAM" id="SSF49265">
    <property type="entry name" value="Fibronectin type III"/>
    <property type="match status" value="1"/>
</dbReference>
<evidence type="ECO:0000256" key="4">
    <source>
        <dbReference type="SAM" id="Phobius"/>
    </source>
</evidence>
<keyword evidence="1" id="KW-0677">Repeat</keyword>
<dbReference type="CDD" id="cd00063">
    <property type="entry name" value="FN3"/>
    <property type="match status" value="2"/>
</dbReference>
<protein>
    <recommendedName>
        <fullName evidence="9">Ig-like domain-containing protein</fullName>
    </recommendedName>
</protein>
<feature type="compositionally biased region" description="Polar residues" evidence="3">
    <location>
        <begin position="1092"/>
        <end position="1104"/>
    </location>
</feature>
<accession>A0A811KP24</accession>
<feature type="domain" description="Ig-like" evidence="5">
    <location>
        <begin position="39"/>
        <end position="128"/>
    </location>
</feature>
<dbReference type="InterPro" id="IPR036179">
    <property type="entry name" value="Ig-like_dom_sf"/>
</dbReference>
<dbReference type="InterPro" id="IPR007110">
    <property type="entry name" value="Ig-like_dom"/>
</dbReference>
<keyword evidence="8" id="KW-1185">Reference proteome</keyword>
<dbReference type="EMBL" id="CAJFCW020000003">
    <property type="protein sequence ID" value="CAG9106261.1"/>
    <property type="molecule type" value="Genomic_DNA"/>
</dbReference>
<evidence type="ECO:0000256" key="2">
    <source>
        <dbReference type="ARBA" id="ARBA00023157"/>
    </source>
</evidence>
<dbReference type="OrthoDB" id="5982258at2759"/>
<organism evidence="7 8">
    <name type="scientific">Bursaphelenchus okinawaensis</name>
    <dbReference type="NCBI Taxonomy" id="465554"/>
    <lineage>
        <taxon>Eukaryota</taxon>
        <taxon>Metazoa</taxon>
        <taxon>Ecdysozoa</taxon>
        <taxon>Nematoda</taxon>
        <taxon>Chromadorea</taxon>
        <taxon>Rhabditida</taxon>
        <taxon>Tylenchina</taxon>
        <taxon>Tylenchomorpha</taxon>
        <taxon>Aphelenchoidea</taxon>
        <taxon>Aphelenchoididae</taxon>
        <taxon>Bursaphelenchus</taxon>
    </lineage>
</organism>
<dbReference type="Pfam" id="PF00041">
    <property type="entry name" value="fn3"/>
    <property type="match status" value="1"/>
</dbReference>
<reference evidence="7" key="1">
    <citation type="submission" date="2020-09" db="EMBL/GenBank/DDBJ databases">
        <authorList>
            <person name="Kikuchi T."/>
        </authorList>
    </citation>
    <scope>NUCLEOTIDE SEQUENCE</scope>
    <source>
        <strain evidence="7">SH1</strain>
    </source>
</reference>
<dbReference type="InterPro" id="IPR013783">
    <property type="entry name" value="Ig-like_fold"/>
</dbReference>
<feature type="transmembrane region" description="Helical" evidence="4">
    <location>
        <begin position="816"/>
        <end position="838"/>
    </location>
</feature>
<dbReference type="PANTHER" id="PTHR44170:SF55">
    <property type="entry name" value="OBSCURIN ISOFORM X2"/>
    <property type="match status" value="1"/>
</dbReference>
<dbReference type="SMART" id="SM00409">
    <property type="entry name" value="IG"/>
    <property type="match status" value="4"/>
</dbReference>
<feature type="compositionally biased region" description="Low complexity" evidence="3">
    <location>
        <begin position="1046"/>
        <end position="1063"/>
    </location>
</feature>
<evidence type="ECO:0000256" key="1">
    <source>
        <dbReference type="ARBA" id="ARBA00022737"/>
    </source>
</evidence>
<feature type="domain" description="Ig-like" evidence="5">
    <location>
        <begin position="141"/>
        <end position="245"/>
    </location>
</feature>
<evidence type="ECO:0000259" key="5">
    <source>
        <dbReference type="PROSITE" id="PS50835"/>
    </source>
</evidence>
<dbReference type="Proteomes" id="UP000614601">
    <property type="component" value="Unassembled WGS sequence"/>
</dbReference>
<keyword evidence="4" id="KW-0812">Transmembrane</keyword>
<dbReference type="InterPro" id="IPR013098">
    <property type="entry name" value="Ig_I-set"/>
</dbReference>
<dbReference type="AlphaFoldDB" id="A0A811KP24"/>
<dbReference type="Pfam" id="PF07679">
    <property type="entry name" value="I-set"/>
    <property type="match status" value="1"/>
</dbReference>
<keyword evidence="4" id="KW-0472">Membrane</keyword>
<dbReference type="InterPro" id="IPR003599">
    <property type="entry name" value="Ig_sub"/>
</dbReference>
<dbReference type="PANTHER" id="PTHR44170">
    <property type="entry name" value="PROTEIN SIDEKICK"/>
    <property type="match status" value="1"/>
</dbReference>
<evidence type="ECO:0000259" key="6">
    <source>
        <dbReference type="PROSITE" id="PS50853"/>
    </source>
</evidence>
<dbReference type="SMART" id="SM00060">
    <property type="entry name" value="FN3"/>
    <property type="match status" value="2"/>
</dbReference>
<comment type="caution">
    <text evidence="7">The sequence shown here is derived from an EMBL/GenBank/DDBJ whole genome shotgun (WGS) entry which is preliminary data.</text>
</comment>
<evidence type="ECO:0000313" key="7">
    <source>
        <dbReference type="EMBL" id="CAD5216605.1"/>
    </source>
</evidence>
<dbReference type="SMART" id="SM00408">
    <property type="entry name" value="IGc2"/>
    <property type="match status" value="3"/>
</dbReference>
<evidence type="ECO:0008006" key="9">
    <source>
        <dbReference type="Google" id="ProtNLM"/>
    </source>
</evidence>
<evidence type="ECO:0000256" key="3">
    <source>
        <dbReference type="SAM" id="MobiDB-lite"/>
    </source>
</evidence>
<name>A0A811KP24_9BILA</name>
<dbReference type="GO" id="GO:0098609">
    <property type="term" value="P:cell-cell adhesion"/>
    <property type="evidence" value="ECO:0007669"/>
    <property type="project" value="TreeGrafter"/>
</dbReference>
<dbReference type="InterPro" id="IPR003961">
    <property type="entry name" value="FN3_dom"/>
</dbReference>
<gene>
    <name evidence="7" type="ORF">BOKJ2_LOCUS6671</name>
</gene>
<dbReference type="CDD" id="cd00096">
    <property type="entry name" value="Ig"/>
    <property type="match status" value="3"/>
</dbReference>
<feature type="region of interest" description="Disordered" evidence="3">
    <location>
        <begin position="1039"/>
        <end position="1105"/>
    </location>
</feature>
<proteinExistence type="predicted"/>
<feature type="domain" description="Ig-like" evidence="5">
    <location>
        <begin position="478"/>
        <end position="568"/>
    </location>
</feature>
<dbReference type="SUPFAM" id="SSF48726">
    <property type="entry name" value="Immunoglobulin"/>
    <property type="match status" value="4"/>
</dbReference>
<dbReference type="EMBL" id="CAJFDH010000003">
    <property type="protein sequence ID" value="CAD5216605.1"/>
    <property type="molecule type" value="Genomic_DNA"/>
</dbReference>
<sequence length="1150" mass="129509">MSKAHLYYYHHYYISTLLLLLSTFTVAETFKGGGIFKLPELIVSTNSTYLLRSTITELNCQLHDPNGEWKRASLDNIYWMKDGTPIKELVDEHPELSESDGVLKIIKATHFTEGEYQCSSIVRNIKLAYETIVNSRLVSAPLKLRRARITKFERYSAEKIRVKAGEVARLPCFGLPDVVPGPPEIWFEKQGNEGVQLGRTGNQRFISTPTGLQIALTQPVDAGKYYCMIRNPYMNLTRAAPKPIELLVEPGPRFRRPDQAKKPVIVYPKQNNSSTPIEYHVVAGQTAILECVISDAVIRWNKPDFSMSDVSIDDDRARVRQIWGNLRIKHVTVDDSDDYVCHGLKAHDDNELRRTDHPTITYRLIVHAPTNVRLMLAQQVHDKSWQLSCYAHNLWYEIPMVYVNGLALIDAMEEMGVAPQTNFYTNPINVTLKSHHPLSGSVQCISRPAMEEAEIYGPGLERGRSMNLYVDKRLNVKPNLIVQGPANATRSMGTRVQLICIPLGVNDLQVRWLKDGNVLDIAGNRRLRIVGTASLEIVGVAETDAGIYTCEVNDSTGAHQSRQSARLSVAAQGTVPKPIPAPENSKEDTTDFVSFEVAKPVIFMDADHNARVQWSVKASHEKHAYLREFVVEIRQKDPIIENSSTLWTEADRVPAHVRATTLKKLNSTRKFQFRVSAHFTGGFNHISSPPTEWMGFVEPKMVIPLSPRIARVQTVSHESILVSWEHVTGTKFNIPDKFIVNYMDTSSGEVEEVRIRNMTNEVLLDELLPGAEYRITVFAENSAGRSLSSRPRIARTYVLVEEPTAWRILGLHGGTFLLIVSFLIMLIPVICAIVFAICRKWQTNRQKPRLRSRPKNRAMSPKADFFSRKSQVYQEPLFMNNDPLSELSPINYTVQQDEEDHYEDHDLYANKPFADIRGGTMRANRIHASEFSLNSPSRQTFRTPKPRHNMNGLTGATSLAGIFANAAIYQNQNNPRHVHIIQNSPSKSNLSHLKGLPTARSTLSVFTGIDGKPQIQRVQHPLMSTSQHNFHSFEPVRQDHHEHANHYSNSSNKSSPNGSAGSPTTQMTSSTLLGPDGISPPPNKSPPLRQLRSAQSQMELSSFRHQPLKTFGGISFEEEGLMDLPPAPPNIRNYHHNESALTRSHFDGFN</sequence>
<feature type="region of interest" description="Disordered" evidence="3">
    <location>
        <begin position="568"/>
        <end position="588"/>
    </location>
</feature>
<dbReference type="Gene3D" id="2.60.40.10">
    <property type="entry name" value="Immunoglobulins"/>
    <property type="match status" value="6"/>
</dbReference>
<feature type="domain" description="Fibronectin type-III" evidence="6">
    <location>
        <begin position="706"/>
        <end position="799"/>
    </location>
</feature>